<dbReference type="CDD" id="cd00158">
    <property type="entry name" value="RHOD"/>
    <property type="match status" value="1"/>
</dbReference>
<evidence type="ECO:0000313" key="2">
    <source>
        <dbReference type="EMBL" id="MET3643471.1"/>
    </source>
</evidence>
<reference evidence="2 3" key="1">
    <citation type="submission" date="2024-06" db="EMBL/GenBank/DDBJ databases">
        <title>Genomic Encyclopedia of Type Strains, Phase IV (KMG-IV): sequencing the most valuable type-strain genomes for metagenomic binning, comparative biology and taxonomic classification.</title>
        <authorList>
            <person name="Goeker M."/>
        </authorList>
    </citation>
    <scope>NUCLEOTIDE SEQUENCE [LARGE SCALE GENOMIC DNA]</scope>
    <source>
        <strain evidence="2 3">DSM 15349</strain>
    </source>
</reference>
<feature type="domain" description="Rhodanese" evidence="1">
    <location>
        <begin position="15"/>
        <end position="99"/>
    </location>
</feature>
<dbReference type="SMART" id="SM00450">
    <property type="entry name" value="RHOD"/>
    <property type="match status" value="1"/>
</dbReference>
<dbReference type="Proteomes" id="UP001549055">
    <property type="component" value="Unassembled WGS sequence"/>
</dbReference>
<proteinExistence type="predicted"/>
<dbReference type="InterPro" id="IPR001763">
    <property type="entry name" value="Rhodanese-like_dom"/>
</dbReference>
<keyword evidence="3" id="KW-1185">Reference proteome</keyword>
<sequence length="99" mass="10809">MQKSLTTSQLAQLLKRQSIQLLDVREANEYAAGHIPRAINLPLSKLGGSISRLDKETPYHVVCQMGGHSARACQFLEENGFDVTNVTGGTDAWTGPLEQ</sequence>
<protein>
    <submittedName>
        <fullName evidence="2">Rhodanese-related sulfurtransferase</fullName>
    </submittedName>
</protein>
<evidence type="ECO:0000259" key="1">
    <source>
        <dbReference type="PROSITE" id="PS50206"/>
    </source>
</evidence>
<dbReference type="Gene3D" id="3.40.250.10">
    <property type="entry name" value="Rhodanese-like domain"/>
    <property type="match status" value="1"/>
</dbReference>
<organism evidence="2 3">
    <name type="scientific">Streptococcus gallinaceus</name>
    <dbReference type="NCBI Taxonomy" id="165758"/>
    <lineage>
        <taxon>Bacteria</taxon>
        <taxon>Bacillati</taxon>
        <taxon>Bacillota</taxon>
        <taxon>Bacilli</taxon>
        <taxon>Lactobacillales</taxon>
        <taxon>Streptococcaceae</taxon>
        <taxon>Streptococcus</taxon>
    </lineage>
</organism>
<accession>A0ABV2JHT8</accession>
<comment type="caution">
    <text evidence="2">The sequence shown here is derived from an EMBL/GenBank/DDBJ whole genome shotgun (WGS) entry which is preliminary data.</text>
</comment>
<dbReference type="PROSITE" id="PS50206">
    <property type="entry name" value="RHODANESE_3"/>
    <property type="match status" value="1"/>
</dbReference>
<dbReference type="Pfam" id="PF00581">
    <property type="entry name" value="Rhodanese"/>
    <property type="match status" value="1"/>
</dbReference>
<evidence type="ECO:0000313" key="3">
    <source>
        <dbReference type="Proteomes" id="UP001549055"/>
    </source>
</evidence>
<dbReference type="PANTHER" id="PTHR43031:SF17">
    <property type="entry name" value="SULFURTRANSFERASE YTWF-RELATED"/>
    <property type="match status" value="1"/>
</dbReference>
<dbReference type="PANTHER" id="PTHR43031">
    <property type="entry name" value="FAD-DEPENDENT OXIDOREDUCTASE"/>
    <property type="match status" value="1"/>
</dbReference>
<dbReference type="InterPro" id="IPR050229">
    <property type="entry name" value="GlpE_sulfurtransferase"/>
</dbReference>
<dbReference type="InterPro" id="IPR036873">
    <property type="entry name" value="Rhodanese-like_dom_sf"/>
</dbReference>
<dbReference type="SUPFAM" id="SSF52821">
    <property type="entry name" value="Rhodanese/Cell cycle control phosphatase"/>
    <property type="match status" value="1"/>
</dbReference>
<name>A0ABV2JHT8_9STRE</name>
<dbReference type="RefSeq" id="WP_354279493.1">
    <property type="nucleotide sequence ID" value="NZ_JBEPMK010000001.1"/>
</dbReference>
<gene>
    <name evidence="2" type="ORF">ABID27_000088</name>
</gene>
<dbReference type="EMBL" id="JBEPMK010000001">
    <property type="protein sequence ID" value="MET3643471.1"/>
    <property type="molecule type" value="Genomic_DNA"/>
</dbReference>